<organism evidence="1 2">
    <name type="scientific">Congregibacter brevis</name>
    <dbReference type="NCBI Taxonomy" id="3081201"/>
    <lineage>
        <taxon>Bacteria</taxon>
        <taxon>Pseudomonadati</taxon>
        <taxon>Pseudomonadota</taxon>
        <taxon>Gammaproteobacteria</taxon>
        <taxon>Cellvibrionales</taxon>
        <taxon>Halieaceae</taxon>
        <taxon>Congregibacter</taxon>
    </lineage>
</organism>
<protein>
    <submittedName>
        <fullName evidence="1">Uncharacterized protein</fullName>
    </submittedName>
</protein>
<evidence type="ECO:0000313" key="2">
    <source>
        <dbReference type="Proteomes" id="UP001626549"/>
    </source>
</evidence>
<sequence>MTRLYTTRFASKWIPAIALVLFIAMQATLAGHIHTDDGPVSDCSVCQFDHEQPSILDHNASPPVTPTVLVARRTVVSAKLNTVYRLNARGPPTLS</sequence>
<name>A0ABZ0I8E3_9GAMM</name>
<evidence type="ECO:0000313" key="1">
    <source>
        <dbReference type="EMBL" id="WOJ95591.1"/>
    </source>
</evidence>
<keyword evidence="2" id="KW-1185">Reference proteome</keyword>
<dbReference type="EMBL" id="CP136865">
    <property type="protein sequence ID" value="WOJ95591.1"/>
    <property type="molecule type" value="Genomic_DNA"/>
</dbReference>
<dbReference type="RefSeq" id="WP_407326288.1">
    <property type="nucleotide sequence ID" value="NZ_CP136865.1"/>
</dbReference>
<dbReference type="Proteomes" id="UP001626549">
    <property type="component" value="Chromosome"/>
</dbReference>
<accession>A0ABZ0I8E3</accession>
<reference evidence="1 2" key="1">
    <citation type="submission" date="2023-10" db="EMBL/GenBank/DDBJ databases">
        <title>Two novel species belonging to the OM43/NOR5 clade.</title>
        <authorList>
            <person name="Park M."/>
        </authorList>
    </citation>
    <scope>NUCLEOTIDE SEQUENCE [LARGE SCALE GENOMIC DNA]</scope>
    <source>
        <strain evidence="1 2">IMCC45268</strain>
    </source>
</reference>
<proteinExistence type="predicted"/>
<gene>
    <name evidence="1" type="ORF">R0137_10035</name>
</gene>